<evidence type="ECO:0000313" key="6">
    <source>
        <dbReference type="Proteomes" id="UP000005089"/>
    </source>
</evidence>
<evidence type="ECO:0000256" key="2">
    <source>
        <dbReference type="RuleBase" id="RU003793"/>
    </source>
</evidence>
<dbReference type="PANTHER" id="PTHR30487">
    <property type="entry name" value="TYPE 4 PREPILIN-LIKE PROTEINS LEADER PEPTIDE-PROCESSING ENZYME"/>
    <property type="match status" value="1"/>
</dbReference>
<evidence type="ECO:0000259" key="4">
    <source>
        <dbReference type="Pfam" id="PF01478"/>
    </source>
</evidence>
<evidence type="ECO:0000256" key="3">
    <source>
        <dbReference type="SAM" id="Phobius"/>
    </source>
</evidence>
<feature type="transmembrane region" description="Helical" evidence="3">
    <location>
        <begin position="177"/>
        <end position="206"/>
    </location>
</feature>
<dbReference type="PRINTS" id="PR00864">
    <property type="entry name" value="PREPILNPTASE"/>
</dbReference>
<keyword evidence="3" id="KW-0812">Transmembrane</keyword>
<dbReference type="Gene3D" id="1.20.120.1220">
    <property type="match status" value="1"/>
</dbReference>
<dbReference type="InterPro" id="IPR014032">
    <property type="entry name" value="Peptidase_A24A_bac"/>
</dbReference>
<dbReference type="GO" id="GO:0005886">
    <property type="term" value="C:plasma membrane"/>
    <property type="evidence" value="ECO:0007669"/>
    <property type="project" value="TreeGrafter"/>
</dbReference>
<reference evidence="5 6" key="1">
    <citation type="submission" date="2009-02" db="EMBL/GenBank/DDBJ databases">
        <title>The Genome Sequence of Oxalobacter formigenes OXCC13.</title>
        <authorList>
            <consortium name="The Broad Institute Genome Sequencing Platform"/>
            <person name="Ward D."/>
            <person name="Young S.K."/>
            <person name="Kodira C.D."/>
            <person name="Zeng Q."/>
            <person name="Koehrsen M."/>
            <person name="Alvarado L."/>
            <person name="Berlin A."/>
            <person name="Borenstein D."/>
            <person name="Chen Z."/>
            <person name="Engels R."/>
            <person name="Freedman E."/>
            <person name="Gellesch M."/>
            <person name="Goldberg J."/>
            <person name="Griggs A."/>
            <person name="Gujja S."/>
            <person name="Heiman D."/>
            <person name="Hepburn T."/>
            <person name="Howarth C."/>
            <person name="Jen D."/>
            <person name="Larson L."/>
            <person name="Lewis B."/>
            <person name="Mehta T."/>
            <person name="Park D."/>
            <person name="Pearson M."/>
            <person name="Roberts A."/>
            <person name="Saif S."/>
            <person name="Shea T."/>
            <person name="Shenoy N."/>
            <person name="Sisk P."/>
            <person name="Stolte C."/>
            <person name="Sykes S."/>
            <person name="Walk T."/>
            <person name="White J."/>
            <person name="Yandava C."/>
            <person name="Allison M.J."/>
            <person name="Lander E."/>
            <person name="Nusbaum C."/>
            <person name="Galagan J."/>
            <person name="Birren B."/>
        </authorList>
    </citation>
    <scope>NUCLEOTIDE SEQUENCE [LARGE SCALE GENOMIC DNA]</scope>
    <source>
        <strain evidence="5 6">OXCC13</strain>
    </source>
</reference>
<dbReference type="InterPro" id="IPR000045">
    <property type="entry name" value="Prepilin_IV_endopep_pep"/>
</dbReference>
<name>C3XC34_OXAFO</name>
<comment type="similarity">
    <text evidence="1 2">Belongs to the peptidase A24 family.</text>
</comment>
<accession>C3XC34</accession>
<proteinExistence type="inferred from homology"/>
<keyword evidence="3" id="KW-1133">Transmembrane helix</keyword>
<gene>
    <name evidence="5" type="ORF">OFBG_01788</name>
</gene>
<dbReference type="STRING" id="847.BRW83_0297"/>
<feature type="transmembrane region" description="Helical" evidence="3">
    <location>
        <begin position="237"/>
        <end position="263"/>
    </location>
</feature>
<dbReference type="GO" id="GO:0004190">
    <property type="term" value="F:aspartic-type endopeptidase activity"/>
    <property type="evidence" value="ECO:0007669"/>
    <property type="project" value="InterPro"/>
</dbReference>
<protein>
    <submittedName>
        <fullName evidence="5">Putative type IV prepilin leader peptidase</fullName>
    </submittedName>
</protein>
<feature type="transmembrane region" description="Helical" evidence="3">
    <location>
        <begin position="146"/>
        <end position="165"/>
    </location>
</feature>
<evidence type="ECO:0000313" key="5">
    <source>
        <dbReference type="EMBL" id="EEO30760.1"/>
    </source>
</evidence>
<feature type="transmembrane region" description="Helical" evidence="3">
    <location>
        <begin position="118"/>
        <end position="140"/>
    </location>
</feature>
<dbReference type="AlphaFoldDB" id="C3XC34"/>
<dbReference type="InterPro" id="IPR050882">
    <property type="entry name" value="Prepilin_peptidase/N-MTase"/>
</dbReference>
<keyword evidence="6" id="KW-1185">Reference proteome</keyword>
<evidence type="ECO:0000256" key="1">
    <source>
        <dbReference type="ARBA" id="ARBA00005801"/>
    </source>
</evidence>
<dbReference type="HOGENOM" id="CLU_923903_0_0_4"/>
<feature type="domain" description="Prepilin type IV endopeptidase peptidase" evidence="4">
    <location>
        <begin position="151"/>
        <end position="259"/>
    </location>
</feature>
<dbReference type="eggNOG" id="COG1989">
    <property type="taxonomic scope" value="Bacteria"/>
</dbReference>
<dbReference type="Pfam" id="PF01478">
    <property type="entry name" value="Peptidase_A24"/>
    <property type="match status" value="1"/>
</dbReference>
<feature type="transmembrane region" description="Helical" evidence="3">
    <location>
        <begin position="37"/>
        <end position="55"/>
    </location>
</feature>
<dbReference type="EMBL" id="GG658170">
    <property type="protein sequence ID" value="EEO30760.1"/>
    <property type="molecule type" value="Genomic_DNA"/>
</dbReference>
<keyword evidence="3" id="KW-0472">Membrane</keyword>
<dbReference type="GO" id="GO:0006465">
    <property type="term" value="P:signal peptide processing"/>
    <property type="evidence" value="ECO:0007669"/>
    <property type="project" value="TreeGrafter"/>
</dbReference>
<sequence>MLLLSKQDFCRFFRRCSSVRPFFGSISRSFDSNGVDGMLLILIALVAGFFIGCLLDRLVSSIVNFIHEKEKGTEIGAISCAPARQTFFAREFPLKGISALLAGYIHPIFKNGRNLEFLTVKTSLLVLISSVFSGIVAWHFGATLNGMAALLCLYFLISLGFIDSGTGYLPDCLTYPFLWAGLLVNIKAAFVPLHIAVISALSAYLICRTANAVFRFVTGNDGMGYGDFKMIAALGAWFGWICLVFIVIMASLLAIVIGLVGIFSGRTRFEKFFPFGPYLSIATLPILLYGRILMQTLNDFS</sequence>
<dbReference type="PANTHER" id="PTHR30487:SF0">
    <property type="entry name" value="PREPILIN LEADER PEPTIDASE_N-METHYLTRANSFERASE-RELATED"/>
    <property type="match status" value="1"/>
</dbReference>
<dbReference type="Proteomes" id="UP000005089">
    <property type="component" value="Unassembled WGS sequence"/>
</dbReference>
<organism evidence="5 6">
    <name type="scientific">Oxalobacter formigenes OXCC13</name>
    <dbReference type="NCBI Taxonomy" id="556269"/>
    <lineage>
        <taxon>Bacteria</taxon>
        <taxon>Pseudomonadati</taxon>
        <taxon>Pseudomonadota</taxon>
        <taxon>Betaproteobacteria</taxon>
        <taxon>Burkholderiales</taxon>
        <taxon>Oxalobacteraceae</taxon>
        <taxon>Oxalobacter</taxon>
    </lineage>
</organism>
<feature type="transmembrane region" description="Helical" evidence="3">
    <location>
        <begin position="275"/>
        <end position="294"/>
    </location>
</feature>